<dbReference type="PROSITE" id="PS51192">
    <property type="entry name" value="HELICASE_ATP_BIND_1"/>
    <property type="match status" value="1"/>
</dbReference>
<dbReference type="InterPro" id="IPR027417">
    <property type="entry name" value="P-loop_NTPase"/>
</dbReference>
<dbReference type="GeneID" id="19881455"/>
<evidence type="ECO:0000313" key="10">
    <source>
        <dbReference type="EMBL" id="ELA42339.1"/>
    </source>
</evidence>
<reference evidence="11" key="1">
    <citation type="submission" date="2011-05" db="EMBL/GenBank/DDBJ databases">
        <title>The genome sequence of Vittaforma corneae strain ATCC 50505.</title>
        <authorList>
            <consortium name="The Broad Institute Genome Sequencing Platform"/>
            <person name="Cuomo C."/>
            <person name="Didier E."/>
            <person name="Bowers L."/>
            <person name="Young S.K."/>
            <person name="Zeng Q."/>
            <person name="Gargeya S."/>
            <person name="Fitzgerald M."/>
            <person name="Haas B."/>
            <person name="Abouelleil A."/>
            <person name="Alvarado L."/>
            <person name="Arachchi H.M."/>
            <person name="Berlin A."/>
            <person name="Chapman S.B."/>
            <person name="Gearin G."/>
            <person name="Goldberg J."/>
            <person name="Griggs A."/>
            <person name="Gujja S."/>
            <person name="Hansen M."/>
            <person name="Heiman D."/>
            <person name="Howarth C."/>
            <person name="Larimer J."/>
            <person name="Lui A."/>
            <person name="MacDonald P.J.P."/>
            <person name="McCowen C."/>
            <person name="Montmayeur A."/>
            <person name="Murphy C."/>
            <person name="Neiman D."/>
            <person name="Pearson M."/>
            <person name="Priest M."/>
            <person name="Roberts A."/>
            <person name="Saif S."/>
            <person name="Shea T."/>
            <person name="Sisk P."/>
            <person name="Stolte C."/>
            <person name="Sykes S."/>
            <person name="Wortman J."/>
            <person name="Nusbaum C."/>
            <person name="Birren B."/>
        </authorList>
    </citation>
    <scope>NUCLEOTIDE SEQUENCE [LARGE SCALE GENOMIC DNA]</scope>
    <source>
        <strain evidence="11">ATCC 50505</strain>
    </source>
</reference>
<keyword evidence="5" id="KW-0067">ATP-binding</keyword>
<dbReference type="PROSITE" id="PS51194">
    <property type="entry name" value="HELICASE_CTER"/>
    <property type="match status" value="1"/>
</dbReference>
<evidence type="ECO:0000256" key="5">
    <source>
        <dbReference type="ARBA" id="ARBA00022840"/>
    </source>
</evidence>
<dbReference type="EMBL" id="JH370133">
    <property type="protein sequence ID" value="ELA42339.1"/>
    <property type="molecule type" value="Genomic_DNA"/>
</dbReference>
<dbReference type="Gene3D" id="3.40.50.10810">
    <property type="entry name" value="Tandem AAA-ATPase domain"/>
    <property type="match status" value="1"/>
</dbReference>
<evidence type="ECO:0000259" key="9">
    <source>
        <dbReference type="PROSITE" id="PS51194"/>
    </source>
</evidence>
<dbReference type="GO" id="GO:0000785">
    <property type="term" value="C:chromatin"/>
    <property type="evidence" value="ECO:0007669"/>
    <property type="project" value="TreeGrafter"/>
</dbReference>
<feature type="non-terminal residue" evidence="10">
    <location>
        <position position="1170"/>
    </location>
</feature>
<dbReference type="OrthoDB" id="5857104at2759"/>
<dbReference type="GO" id="GO:0140658">
    <property type="term" value="F:ATP-dependent chromatin remodeler activity"/>
    <property type="evidence" value="ECO:0007669"/>
    <property type="project" value="TreeGrafter"/>
</dbReference>
<dbReference type="PANTHER" id="PTHR45623">
    <property type="entry name" value="CHROMODOMAIN-HELICASE-DNA-BINDING PROTEIN 3-RELATED-RELATED"/>
    <property type="match status" value="1"/>
</dbReference>
<name>L2GNY7_VITCO</name>
<dbReference type="Pfam" id="PF00271">
    <property type="entry name" value="Helicase_C"/>
    <property type="match status" value="1"/>
</dbReference>
<dbReference type="AlphaFoldDB" id="L2GNY7"/>
<evidence type="ECO:0000256" key="6">
    <source>
        <dbReference type="ARBA" id="ARBA00023242"/>
    </source>
</evidence>
<dbReference type="InterPro" id="IPR000330">
    <property type="entry name" value="SNF2_N"/>
</dbReference>
<dbReference type="GO" id="GO:0003682">
    <property type="term" value="F:chromatin binding"/>
    <property type="evidence" value="ECO:0007669"/>
    <property type="project" value="TreeGrafter"/>
</dbReference>
<evidence type="ECO:0000313" key="11">
    <source>
        <dbReference type="Proteomes" id="UP000011082"/>
    </source>
</evidence>
<keyword evidence="3" id="KW-0547">Nucleotide-binding</keyword>
<dbReference type="SUPFAM" id="SSF52540">
    <property type="entry name" value="P-loop containing nucleoside triphosphate hydrolases"/>
    <property type="match status" value="2"/>
</dbReference>
<dbReference type="SUPFAM" id="SSF54160">
    <property type="entry name" value="Chromo domain-like"/>
    <property type="match status" value="2"/>
</dbReference>
<dbReference type="GO" id="GO:0042393">
    <property type="term" value="F:histone binding"/>
    <property type="evidence" value="ECO:0007669"/>
    <property type="project" value="TreeGrafter"/>
</dbReference>
<dbReference type="GO" id="GO:0003677">
    <property type="term" value="F:DNA binding"/>
    <property type="evidence" value="ECO:0007669"/>
    <property type="project" value="TreeGrafter"/>
</dbReference>
<dbReference type="InterPro" id="IPR023780">
    <property type="entry name" value="Chromo_domain"/>
</dbReference>
<dbReference type="Pfam" id="PF00176">
    <property type="entry name" value="SNF2-rel_dom"/>
    <property type="match status" value="1"/>
</dbReference>
<dbReference type="GO" id="GO:0016887">
    <property type="term" value="F:ATP hydrolysis activity"/>
    <property type="evidence" value="ECO:0007669"/>
    <property type="project" value="TreeGrafter"/>
</dbReference>
<dbReference type="FunCoup" id="L2GNY7">
    <property type="interactions" value="154"/>
</dbReference>
<evidence type="ECO:0000259" key="8">
    <source>
        <dbReference type="PROSITE" id="PS51192"/>
    </source>
</evidence>
<dbReference type="STRING" id="993615.L2GNY7"/>
<dbReference type="GO" id="GO:0010468">
    <property type="term" value="P:regulation of gene expression"/>
    <property type="evidence" value="ECO:0007669"/>
    <property type="project" value="TreeGrafter"/>
</dbReference>
<dbReference type="OMA" id="HWEREFA"/>
<dbReference type="GO" id="GO:0005634">
    <property type="term" value="C:nucleus"/>
    <property type="evidence" value="ECO:0007669"/>
    <property type="project" value="UniProtKB-SubCell"/>
</dbReference>
<keyword evidence="11" id="KW-1185">Reference proteome</keyword>
<dbReference type="VEuPathDB" id="MicrosporidiaDB:VICG_00739"/>
<dbReference type="InterPro" id="IPR038718">
    <property type="entry name" value="SNF2-like_sf"/>
</dbReference>
<dbReference type="InterPro" id="IPR016197">
    <property type="entry name" value="Chromo-like_dom_sf"/>
</dbReference>
<organism evidence="10 11">
    <name type="scientific">Vittaforma corneae (strain ATCC 50505)</name>
    <name type="common">Microsporidian parasite</name>
    <name type="synonym">Nosema corneum</name>
    <dbReference type="NCBI Taxonomy" id="993615"/>
    <lineage>
        <taxon>Eukaryota</taxon>
        <taxon>Fungi</taxon>
        <taxon>Fungi incertae sedis</taxon>
        <taxon>Microsporidia</taxon>
        <taxon>Nosematidae</taxon>
        <taxon>Vittaforma</taxon>
    </lineage>
</organism>
<protein>
    <submittedName>
        <fullName evidence="10">Uncharacterized protein</fullName>
    </submittedName>
</protein>
<dbReference type="Proteomes" id="UP000011082">
    <property type="component" value="Unassembled WGS sequence"/>
</dbReference>
<evidence type="ECO:0000256" key="4">
    <source>
        <dbReference type="ARBA" id="ARBA00022801"/>
    </source>
</evidence>
<evidence type="ECO:0000256" key="3">
    <source>
        <dbReference type="ARBA" id="ARBA00022741"/>
    </source>
</evidence>
<evidence type="ECO:0000259" key="7">
    <source>
        <dbReference type="PROSITE" id="PS50013"/>
    </source>
</evidence>
<dbReference type="InterPro" id="IPR049730">
    <property type="entry name" value="SNF2/RAD54-like_C"/>
</dbReference>
<dbReference type="HOGENOM" id="CLU_000315_8_5_1"/>
<dbReference type="SMART" id="SM00298">
    <property type="entry name" value="CHROMO"/>
    <property type="match status" value="2"/>
</dbReference>
<keyword evidence="2" id="KW-0677">Repeat</keyword>
<feature type="domain" description="Chromo" evidence="7">
    <location>
        <begin position="181"/>
        <end position="244"/>
    </location>
</feature>
<dbReference type="InterPro" id="IPR014001">
    <property type="entry name" value="Helicase_ATP-bd"/>
</dbReference>
<feature type="domain" description="Helicase C-terminal" evidence="9">
    <location>
        <begin position="618"/>
        <end position="766"/>
    </location>
</feature>
<dbReference type="Gene3D" id="2.40.50.40">
    <property type="match status" value="2"/>
</dbReference>
<dbReference type="PROSITE" id="PS50013">
    <property type="entry name" value="CHROMO_2"/>
    <property type="match status" value="1"/>
</dbReference>
<dbReference type="PANTHER" id="PTHR45623:SF11">
    <property type="entry name" value="KISMET, ISOFORM C"/>
    <property type="match status" value="1"/>
</dbReference>
<evidence type="ECO:0000256" key="1">
    <source>
        <dbReference type="ARBA" id="ARBA00004123"/>
    </source>
</evidence>
<keyword evidence="4" id="KW-0378">Hydrolase</keyword>
<dbReference type="CDD" id="cd18793">
    <property type="entry name" value="SF2_C_SNF"/>
    <property type="match status" value="1"/>
</dbReference>
<dbReference type="Gene3D" id="3.40.50.300">
    <property type="entry name" value="P-loop containing nucleotide triphosphate hydrolases"/>
    <property type="match status" value="1"/>
</dbReference>
<comment type="subcellular location">
    <subcellularLocation>
        <location evidence="1">Nucleus</location>
    </subcellularLocation>
</comment>
<proteinExistence type="predicted"/>
<dbReference type="Pfam" id="PF00385">
    <property type="entry name" value="Chromo"/>
    <property type="match status" value="1"/>
</dbReference>
<accession>L2GNY7</accession>
<sequence length="1170" mass="136624">MYDSNEAEITIRHRGRPKKAPTYFKFSPYVYNTPLGFQYTQPTILNANFSGLPCTNPLKYGASESRNIAVLSPDRSPTAATAMRRERRSAAVRAMMPRKKKRHSSDESISSEIMSVESFVEEDPYEKLLDYDEENDTYLVKIRSKSYLHCEWIPRDEIKSTRVGAMKVKRFKKIDVDQDYTKIERIIHETQDEQGNKLVLVKWMKLPYEAATFELTADAEKCENFEVEIKAYRDRKRMRHMKLPLDWRPSKENQLKFDKSKVYKNGNTLRSYQIEGVNWLLNRWYFKQSCIMADEMGLGKTVQSVIFVNSLFCEFDYCAPALVVAPLSTIVHWEREFKNWTDLRVLTYHGSIMGRDIINEYEFAIKTGNISVRLFDVIITTYEMAMAGADHLMQFEYGVAVFDEAHRLKNTSSKAASCLRSFSIFHKVLLSGTPIQNNLNELWSLFNFIDPIRFDNLNNFLQEFKMEKSEDVQKLQNVLKPLMLRRMKEDVETTIPMKEETIIEVELTTIQKRYYRAILEKNIEFLTKGDRSNAPNLINAMMELRKCCIHPYLIKGAEEKIIGDYLKRKRLSGVDDVSQATSQNPAKNFQPIQIGEYAMTDSDEYHRIMIQSSGKLVLLDKLLAKLKDGHKVLIFSQMTKCLDLLADYLTYREYKFERIDGGVRGDLRQAAIDRFSTGDAFVFLLCTRAGGVGINLTAADTVVIFDSDWNPQNDLQAQARCHRIGQKNEVKIYRLITRNSYEREMFDKAGLKLGLDKAILQKMNYLEGQEEKTKGDVHSNLKKEDAIQLLLRKGAYGVLMDTDDASQKFCEEDIDQILERRTKVVKHSEGGNVFSKATFQVDEEIDDPDFWDNLLNQKKSEESEGRIKRQCRRLSREGNISDEDKEQFKILYSMYVSKKDNVVVNKMSKEELEIFQVFVTVLHKGVFDVGIDIFSDSFNHTADNLRYLIKYCIDLLPSQRLRNDFAVGLDKFYLDYDPHLFTAQSDTYLKYYEKFLFKIQIPLILKSLTTTEELLVEKTRGWSCEDDKALVNLVLTKGYDNFDYKDKSRDDINQRVRKIISYLSHKKEIRENDNMYFKTIMNFGRLTDDNELAVEKFLKKDTSKLKELINKICMMSRRSRRDTVDAECFERIEFFDMLAELDEIPIIRKVGMPRKWDIKKDSELRLHLLR</sequence>
<dbReference type="RefSeq" id="XP_007604190.1">
    <property type="nucleotide sequence ID" value="XM_007604128.1"/>
</dbReference>
<dbReference type="GO" id="GO:0005524">
    <property type="term" value="F:ATP binding"/>
    <property type="evidence" value="ECO:0007669"/>
    <property type="project" value="UniProtKB-KW"/>
</dbReference>
<dbReference type="InParanoid" id="L2GNY7"/>
<keyword evidence="6" id="KW-0539">Nucleus</keyword>
<dbReference type="SMART" id="SM00487">
    <property type="entry name" value="DEXDc"/>
    <property type="match status" value="1"/>
</dbReference>
<gene>
    <name evidence="10" type="ORF">VICG_00739</name>
</gene>
<evidence type="ECO:0000256" key="2">
    <source>
        <dbReference type="ARBA" id="ARBA00022737"/>
    </source>
</evidence>
<dbReference type="SMART" id="SM00490">
    <property type="entry name" value="HELICc"/>
    <property type="match status" value="1"/>
</dbReference>
<dbReference type="InterPro" id="IPR000953">
    <property type="entry name" value="Chromo/chromo_shadow_dom"/>
</dbReference>
<feature type="domain" description="Helicase ATP-binding" evidence="8">
    <location>
        <begin position="281"/>
        <end position="452"/>
    </location>
</feature>
<dbReference type="InterPro" id="IPR001650">
    <property type="entry name" value="Helicase_C-like"/>
</dbReference>